<keyword evidence="5" id="KW-1185">Reference proteome</keyword>
<dbReference type="SUPFAM" id="SSF81665">
    <property type="entry name" value="Calcium ATPase, transmembrane domain M"/>
    <property type="match status" value="1"/>
</dbReference>
<dbReference type="InterPro" id="IPR006068">
    <property type="entry name" value="ATPase_P-typ_cation-transptr_C"/>
</dbReference>
<reference evidence="4 5" key="1">
    <citation type="journal article" date="2017" name="Genome Biol.">
        <title>New reference genome sequences of hot pepper reveal the massive evolution of plant disease-resistance genes by retroduplication.</title>
        <authorList>
            <person name="Kim S."/>
            <person name="Park J."/>
            <person name="Yeom S.I."/>
            <person name="Kim Y.M."/>
            <person name="Seo E."/>
            <person name="Kim K.T."/>
            <person name="Kim M.S."/>
            <person name="Lee J.M."/>
            <person name="Cheong K."/>
            <person name="Shin H.S."/>
            <person name="Kim S.B."/>
            <person name="Han K."/>
            <person name="Lee J."/>
            <person name="Park M."/>
            <person name="Lee H.A."/>
            <person name="Lee H.Y."/>
            <person name="Lee Y."/>
            <person name="Oh S."/>
            <person name="Lee J.H."/>
            <person name="Choi E."/>
            <person name="Choi E."/>
            <person name="Lee S.E."/>
            <person name="Jeon J."/>
            <person name="Kim H."/>
            <person name="Choi G."/>
            <person name="Song H."/>
            <person name="Lee J."/>
            <person name="Lee S.C."/>
            <person name="Kwon J.K."/>
            <person name="Lee H.Y."/>
            <person name="Koo N."/>
            <person name="Hong Y."/>
            <person name="Kim R.W."/>
            <person name="Kang W.H."/>
            <person name="Huh J.H."/>
            <person name="Kang B.C."/>
            <person name="Yang T.J."/>
            <person name="Lee Y.H."/>
            <person name="Bennetzen J.L."/>
            <person name="Choi D."/>
        </authorList>
    </citation>
    <scope>NUCLEOTIDE SEQUENCE [LARGE SCALE GENOMIC DNA]</scope>
    <source>
        <strain evidence="5">cv. PBC81</strain>
    </source>
</reference>
<accession>A0A2G2VBZ3</accession>
<dbReference type="PANTHER" id="PTHR24093">
    <property type="entry name" value="CATION TRANSPORTING ATPASE"/>
    <property type="match status" value="1"/>
</dbReference>
<comment type="caution">
    <text evidence="4">The sequence shown here is derived from an EMBL/GenBank/DDBJ whole genome shotgun (WGS) entry which is preliminary data.</text>
</comment>
<evidence type="ECO:0000256" key="2">
    <source>
        <dbReference type="ARBA" id="ARBA00022842"/>
    </source>
</evidence>
<reference evidence="5" key="2">
    <citation type="journal article" date="2017" name="J. Anim. Genet.">
        <title>Multiple reference genome sequences of hot pepper reveal the massive evolution of plant disease resistance genes by retroduplication.</title>
        <authorList>
            <person name="Kim S."/>
            <person name="Park J."/>
            <person name="Yeom S.-I."/>
            <person name="Kim Y.-M."/>
            <person name="Seo E."/>
            <person name="Kim K.-T."/>
            <person name="Kim M.-S."/>
            <person name="Lee J.M."/>
            <person name="Cheong K."/>
            <person name="Shin H.-S."/>
            <person name="Kim S.-B."/>
            <person name="Han K."/>
            <person name="Lee J."/>
            <person name="Park M."/>
            <person name="Lee H.-A."/>
            <person name="Lee H.-Y."/>
            <person name="Lee Y."/>
            <person name="Oh S."/>
            <person name="Lee J.H."/>
            <person name="Choi E."/>
            <person name="Choi E."/>
            <person name="Lee S.E."/>
            <person name="Jeon J."/>
            <person name="Kim H."/>
            <person name="Choi G."/>
            <person name="Song H."/>
            <person name="Lee J."/>
            <person name="Lee S.-C."/>
            <person name="Kwon J.-K."/>
            <person name="Lee H.-Y."/>
            <person name="Koo N."/>
            <person name="Hong Y."/>
            <person name="Kim R.W."/>
            <person name="Kang W.-H."/>
            <person name="Huh J.H."/>
            <person name="Kang B.-C."/>
            <person name="Yang T.-J."/>
            <person name="Lee Y.-H."/>
            <person name="Bennetzen J.L."/>
            <person name="Choi D."/>
        </authorList>
    </citation>
    <scope>NUCLEOTIDE SEQUENCE [LARGE SCALE GENOMIC DNA]</scope>
    <source>
        <strain evidence="5">cv. PBC81</strain>
    </source>
</reference>
<dbReference type="Pfam" id="PF00689">
    <property type="entry name" value="Cation_ATPase_C"/>
    <property type="match status" value="1"/>
</dbReference>
<dbReference type="STRING" id="33114.A0A2G2VBZ3"/>
<gene>
    <name evidence="4" type="ORF">CQW23_29897</name>
</gene>
<dbReference type="Gene3D" id="1.20.1110.10">
    <property type="entry name" value="Calcium-transporting ATPase, transmembrane domain"/>
    <property type="match status" value="1"/>
</dbReference>
<organism evidence="4 5">
    <name type="scientific">Capsicum baccatum</name>
    <name type="common">Peruvian pepper</name>
    <dbReference type="NCBI Taxonomy" id="33114"/>
    <lineage>
        <taxon>Eukaryota</taxon>
        <taxon>Viridiplantae</taxon>
        <taxon>Streptophyta</taxon>
        <taxon>Embryophyta</taxon>
        <taxon>Tracheophyta</taxon>
        <taxon>Spermatophyta</taxon>
        <taxon>Magnoliopsida</taxon>
        <taxon>eudicotyledons</taxon>
        <taxon>Gunneridae</taxon>
        <taxon>Pentapetalae</taxon>
        <taxon>asterids</taxon>
        <taxon>lamiids</taxon>
        <taxon>Solanales</taxon>
        <taxon>Solanaceae</taxon>
        <taxon>Solanoideae</taxon>
        <taxon>Capsiceae</taxon>
        <taxon>Capsicum</taxon>
    </lineage>
</organism>
<protein>
    <recommendedName>
        <fullName evidence="3">Cation-transporting P-type ATPase C-terminal domain-containing protein</fullName>
    </recommendedName>
</protein>
<evidence type="ECO:0000313" key="5">
    <source>
        <dbReference type="Proteomes" id="UP000224567"/>
    </source>
</evidence>
<name>A0A2G2VBZ3_CAPBA</name>
<dbReference type="PANTHER" id="PTHR24093:SF450">
    <property type="entry name" value="CALCIUM-TRANSPORTING ATPASE"/>
    <property type="match status" value="1"/>
</dbReference>
<dbReference type="GO" id="GO:0046872">
    <property type="term" value="F:metal ion binding"/>
    <property type="evidence" value="ECO:0007669"/>
    <property type="project" value="UniProtKB-KW"/>
</dbReference>
<proteinExistence type="predicted"/>
<dbReference type="AlphaFoldDB" id="A0A2G2VBZ3"/>
<evidence type="ECO:0000313" key="4">
    <source>
        <dbReference type="EMBL" id="PHT30510.1"/>
    </source>
</evidence>
<dbReference type="InterPro" id="IPR023298">
    <property type="entry name" value="ATPase_P-typ_TM_dom_sf"/>
</dbReference>
<dbReference type="OrthoDB" id="3352408at2759"/>
<dbReference type="GO" id="GO:0005388">
    <property type="term" value="F:P-type calcium transporter activity"/>
    <property type="evidence" value="ECO:0007669"/>
    <property type="project" value="TreeGrafter"/>
</dbReference>
<dbReference type="EMBL" id="MLFT02000034">
    <property type="protein sequence ID" value="PHT30510.1"/>
    <property type="molecule type" value="Genomic_DNA"/>
</dbReference>
<dbReference type="GO" id="GO:0005886">
    <property type="term" value="C:plasma membrane"/>
    <property type="evidence" value="ECO:0007669"/>
    <property type="project" value="TreeGrafter"/>
</dbReference>
<sequence length="107" mass="11932">MNISGSIALATEPPHEGLMSSPPVGTEVRLISKTMWRNIIGQSIFQLALLLVFDFTADQILRLEGSDTTIALNTFVFNIFVFRQALTVNFIAVYDAFADAFLLWNSF</sequence>
<feature type="domain" description="Cation-transporting P-type ATPase C-terminal" evidence="3">
    <location>
        <begin position="3"/>
        <end position="86"/>
    </location>
</feature>
<keyword evidence="2" id="KW-0460">Magnesium</keyword>
<evidence type="ECO:0000259" key="3">
    <source>
        <dbReference type="Pfam" id="PF00689"/>
    </source>
</evidence>
<keyword evidence="1" id="KW-0479">Metal-binding</keyword>
<dbReference type="Proteomes" id="UP000224567">
    <property type="component" value="Unassembled WGS sequence"/>
</dbReference>
<evidence type="ECO:0000256" key="1">
    <source>
        <dbReference type="ARBA" id="ARBA00022723"/>
    </source>
</evidence>